<comment type="caution">
    <text evidence="2">The sequence shown here is derived from an EMBL/GenBank/DDBJ whole genome shotgun (WGS) entry which is preliminary data.</text>
</comment>
<feature type="region of interest" description="Disordered" evidence="1">
    <location>
        <begin position="76"/>
        <end position="97"/>
    </location>
</feature>
<dbReference type="Proteomes" id="UP000735302">
    <property type="component" value="Unassembled WGS sequence"/>
</dbReference>
<name>A0AAV3YMT1_9GAST</name>
<proteinExistence type="predicted"/>
<evidence type="ECO:0000313" key="3">
    <source>
        <dbReference type="Proteomes" id="UP000735302"/>
    </source>
</evidence>
<reference evidence="2 3" key="1">
    <citation type="journal article" date="2021" name="Elife">
        <title>Chloroplast acquisition without the gene transfer in kleptoplastic sea slugs, Plakobranchus ocellatus.</title>
        <authorList>
            <person name="Maeda T."/>
            <person name="Takahashi S."/>
            <person name="Yoshida T."/>
            <person name="Shimamura S."/>
            <person name="Takaki Y."/>
            <person name="Nagai Y."/>
            <person name="Toyoda A."/>
            <person name="Suzuki Y."/>
            <person name="Arimoto A."/>
            <person name="Ishii H."/>
            <person name="Satoh N."/>
            <person name="Nishiyama T."/>
            <person name="Hasebe M."/>
            <person name="Maruyama T."/>
            <person name="Minagawa J."/>
            <person name="Obokata J."/>
            <person name="Shigenobu S."/>
        </authorList>
    </citation>
    <scope>NUCLEOTIDE SEQUENCE [LARGE SCALE GENOMIC DNA]</scope>
</reference>
<sequence length="97" mass="10076">MAAGISHIGLTLSNSTLGFPTVMNEWPFLLGLNQSKCNVSGAKVLIHAMIAIDLTVDSESALKSVDALQSGVRALPPAPWPDGESESLRSLSCGLAV</sequence>
<evidence type="ECO:0000313" key="2">
    <source>
        <dbReference type="EMBL" id="GFN84241.1"/>
    </source>
</evidence>
<gene>
    <name evidence="2" type="ORF">PoB_001074700</name>
</gene>
<keyword evidence="3" id="KW-1185">Reference proteome</keyword>
<organism evidence="2 3">
    <name type="scientific">Plakobranchus ocellatus</name>
    <dbReference type="NCBI Taxonomy" id="259542"/>
    <lineage>
        <taxon>Eukaryota</taxon>
        <taxon>Metazoa</taxon>
        <taxon>Spiralia</taxon>
        <taxon>Lophotrochozoa</taxon>
        <taxon>Mollusca</taxon>
        <taxon>Gastropoda</taxon>
        <taxon>Heterobranchia</taxon>
        <taxon>Euthyneura</taxon>
        <taxon>Panpulmonata</taxon>
        <taxon>Sacoglossa</taxon>
        <taxon>Placobranchoidea</taxon>
        <taxon>Plakobranchidae</taxon>
        <taxon>Plakobranchus</taxon>
    </lineage>
</organism>
<dbReference type="AlphaFoldDB" id="A0AAV3YMT1"/>
<dbReference type="EMBL" id="BLXT01001286">
    <property type="protein sequence ID" value="GFN84241.1"/>
    <property type="molecule type" value="Genomic_DNA"/>
</dbReference>
<protein>
    <submittedName>
        <fullName evidence="2">Uncharacterized protein</fullName>
    </submittedName>
</protein>
<evidence type="ECO:0000256" key="1">
    <source>
        <dbReference type="SAM" id="MobiDB-lite"/>
    </source>
</evidence>
<accession>A0AAV3YMT1</accession>